<dbReference type="EMBL" id="JACOGA010000003">
    <property type="protein sequence ID" value="MBC3872695.1"/>
    <property type="molecule type" value="Genomic_DNA"/>
</dbReference>
<evidence type="ECO:0000259" key="1">
    <source>
        <dbReference type="PROSITE" id="PS51379"/>
    </source>
</evidence>
<dbReference type="RefSeq" id="WP_186940703.1">
    <property type="nucleotide sequence ID" value="NZ_JACOGA010000003.1"/>
</dbReference>
<organism evidence="2 3">
    <name type="scientific">Undibacterium flavidum</name>
    <dbReference type="NCBI Taxonomy" id="2762297"/>
    <lineage>
        <taxon>Bacteria</taxon>
        <taxon>Pseudomonadati</taxon>
        <taxon>Pseudomonadota</taxon>
        <taxon>Betaproteobacteria</taxon>
        <taxon>Burkholderiales</taxon>
        <taxon>Oxalobacteraceae</taxon>
        <taxon>Undibacterium</taxon>
    </lineage>
</organism>
<comment type="caution">
    <text evidence="2">The sequence shown here is derived from an EMBL/GenBank/DDBJ whole genome shotgun (WGS) entry which is preliminary data.</text>
</comment>
<reference evidence="2 3" key="1">
    <citation type="submission" date="2020-08" db="EMBL/GenBank/DDBJ databases">
        <title>Novel species isolated from subtropical streams in China.</title>
        <authorList>
            <person name="Lu H."/>
        </authorList>
    </citation>
    <scope>NUCLEOTIDE SEQUENCE [LARGE SCALE GENOMIC DNA]</scope>
    <source>
        <strain evidence="2 3">LX15W</strain>
    </source>
</reference>
<evidence type="ECO:0000313" key="2">
    <source>
        <dbReference type="EMBL" id="MBC3872695.1"/>
    </source>
</evidence>
<name>A0ABR6Y7U5_9BURK</name>
<dbReference type="Proteomes" id="UP000624279">
    <property type="component" value="Unassembled WGS sequence"/>
</dbReference>
<dbReference type="SUPFAM" id="SSF54862">
    <property type="entry name" value="4Fe-4S ferredoxins"/>
    <property type="match status" value="1"/>
</dbReference>
<protein>
    <recommendedName>
        <fullName evidence="1">4Fe-4S ferredoxin-type domain-containing protein</fullName>
    </recommendedName>
</protein>
<accession>A0ABR6Y7U5</accession>
<evidence type="ECO:0000313" key="3">
    <source>
        <dbReference type="Proteomes" id="UP000624279"/>
    </source>
</evidence>
<feature type="domain" description="4Fe-4S ferredoxin-type" evidence="1">
    <location>
        <begin position="159"/>
        <end position="191"/>
    </location>
</feature>
<gene>
    <name evidence="2" type="ORF">H8K55_03775</name>
</gene>
<proteinExistence type="predicted"/>
<dbReference type="PROSITE" id="PS51379">
    <property type="entry name" value="4FE4S_FER_2"/>
    <property type="match status" value="1"/>
</dbReference>
<keyword evidence="3" id="KW-1185">Reference proteome</keyword>
<sequence length="252" mass="28313">MNPYQSISSPILNQAGLNCHAVFELAQLAPELRQNLREQCPQADNFKQLILIGHGGTTMWQAIQENNRERHIDTVMDRNSDEHPIDAFSIATVQRFLQTEWAGCDYEILYPGSRTIGLQSLGKQAGWHHHSPFMVGINAHFGSWFAYRVAVLANTQLPLTGKVETVSPCNSCGDKVCIAACPAQALDDGQFNLDKCLDYRQQSASLCEKTCLARVACPVGDAHRYTDAQMNYHYGRSINMIRIWQQKKMQKA</sequence>
<dbReference type="InterPro" id="IPR017896">
    <property type="entry name" value="4Fe4S_Fe-S-bd"/>
</dbReference>